<dbReference type="CDD" id="cd01650">
    <property type="entry name" value="RT_nLTR_like"/>
    <property type="match status" value="1"/>
</dbReference>
<evidence type="ECO:0000313" key="3">
    <source>
        <dbReference type="Proteomes" id="UP000283509"/>
    </source>
</evidence>
<name>A0A3R7P8Q8_PENVA</name>
<dbReference type="Gene3D" id="3.30.70.270">
    <property type="match status" value="1"/>
</dbReference>
<dbReference type="PANTHER" id="PTHR47027">
    <property type="entry name" value="REVERSE TRANSCRIPTASE DOMAIN-CONTAINING PROTEIN"/>
    <property type="match status" value="1"/>
</dbReference>
<dbReference type="Pfam" id="PF00078">
    <property type="entry name" value="RVT_1"/>
    <property type="match status" value="1"/>
</dbReference>
<dbReference type="STRING" id="6689.A0A3R7P8Q8"/>
<gene>
    <name evidence="2" type="ORF">C7M84_018087</name>
</gene>
<dbReference type="SUPFAM" id="SSF56672">
    <property type="entry name" value="DNA/RNA polymerases"/>
    <property type="match status" value="1"/>
</dbReference>
<keyword evidence="2" id="KW-0695">RNA-directed DNA polymerase</keyword>
<protein>
    <submittedName>
        <fullName evidence="2">Putative RNA-directed DNA polymerase from mobile element jockey-like</fullName>
    </submittedName>
</protein>
<keyword evidence="3" id="KW-1185">Reference proteome</keyword>
<dbReference type="Proteomes" id="UP000283509">
    <property type="component" value="Unassembled WGS sequence"/>
</dbReference>
<dbReference type="PANTHER" id="PTHR47027:SF28">
    <property type="entry name" value="ENDONUCLEASE-REVERSE TRANSCRIPTASE"/>
    <property type="match status" value="1"/>
</dbReference>
<dbReference type="PROSITE" id="PS50878">
    <property type="entry name" value="RT_POL"/>
    <property type="match status" value="1"/>
</dbReference>
<reference evidence="2 3" key="1">
    <citation type="submission" date="2018-04" db="EMBL/GenBank/DDBJ databases">
        <authorList>
            <person name="Zhang X."/>
            <person name="Yuan J."/>
            <person name="Li F."/>
            <person name="Xiang J."/>
        </authorList>
    </citation>
    <scope>NUCLEOTIDE SEQUENCE [LARGE SCALE GENOMIC DNA]</scope>
    <source>
        <tissue evidence="2">Muscle</tissue>
    </source>
</reference>
<comment type="caution">
    <text evidence="2">The sequence shown here is derived from an EMBL/GenBank/DDBJ whole genome shotgun (WGS) entry which is preliminary data.</text>
</comment>
<reference evidence="2 3" key="2">
    <citation type="submission" date="2019-01" db="EMBL/GenBank/DDBJ databases">
        <title>The decoding of complex shrimp genome reveals the adaptation for benthos swimmer, frequently molting mechanism and breeding impact on genome.</title>
        <authorList>
            <person name="Sun Y."/>
            <person name="Gao Y."/>
            <person name="Yu Y."/>
        </authorList>
    </citation>
    <scope>NUCLEOTIDE SEQUENCE [LARGE SCALE GENOMIC DNA]</scope>
    <source>
        <tissue evidence="2">Muscle</tissue>
    </source>
</reference>
<keyword evidence="2" id="KW-0548">Nucleotidyltransferase</keyword>
<dbReference type="GO" id="GO:0003964">
    <property type="term" value="F:RNA-directed DNA polymerase activity"/>
    <property type="evidence" value="ECO:0007669"/>
    <property type="project" value="UniProtKB-KW"/>
</dbReference>
<accession>A0A3R7P8Q8</accession>
<evidence type="ECO:0000259" key="1">
    <source>
        <dbReference type="PROSITE" id="PS50878"/>
    </source>
</evidence>
<dbReference type="AlphaFoldDB" id="A0A3R7P8Q8"/>
<sequence length="465" mass="54063">MKMKNGKAVGPDNLPVEVWKSLGIIGIEYLKQELNKIMEEKIPDEWRKSTLIPIFKNKGDIMECGNYRGIKLMSHSMKLYERVQESRLRNIVEISEEQFGFMKGKSTTDAIFVLRQLQEKFREGQQELHSVFIDLEKAYDRVPREELYWCMRDKGVPEKYIRVVKDMYECCVTEVKCAVGTTQSFPIQVGLHQGSALSPFLFAIIMDSLTKDCRRKAPWNMMFADDVVLCAREKRELEEDLEQWRYALERRGMKISRSKTEYMCLNGTSTGSVEMLQRQLPETMAFKYLGSTLETDGGVGAEVNRRIQCGWNNWKMSGILCDKSIPSKVKGRIHMLVIQPAMLFGMETVPLSTRNTKRLEVAEMKMCRWACGHTLKDHVRNEVIREKLGITHITEQFRKARLRWFGHVKRRDEEYAGRRVLEMAPPARRRKGRPKLRWMDCLRKDLEELEATEEDALTGKPGGRG</sequence>
<feature type="domain" description="Reverse transcriptase" evidence="1">
    <location>
        <begin position="35"/>
        <end position="293"/>
    </location>
</feature>
<proteinExistence type="predicted"/>
<dbReference type="EMBL" id="QCYY01003346">
    <property type="protein sequence ID" value="ROT63998.1"/>
    <property type="molecule type" value="Genomic_DNA"/>
</dbReference>
<evidence type="ECO:0000313" key="2">
    <source>
        <dbReference type="EMBL" id="ROT63998.1"/>
    </source>
</evidence>
<dbReference type="InterPro" id="IPR043502">
    <property type="entry name" value="DNA/RNA_pol_sf"/>
</dbReference>
<dbReference type="InterPro" id="IPR043128">
    <property type="entry name" value="Rev_trsase/Diguanyl_cyclase"/>
</dbReference>
<dbReference type="OrthoDB" id="418748at2759"/>
<dbReference type="InterPro" id="IPR000477">
    <property type="entry name" value="RT_dom"/>
</dbReference>
<keyword evidence="2" id="KW-0808">Transferase</keyword>
<organism evidence="2 3">
    <name type="scientific">Penaeus vannamei</name>
    <name type="common">Whiteleg shrimp</name>
    <name type="synonym">Litopenaeus vannamei</name>
    <dbReference type="NCBI Taxonomy" id="6689"/>
    <lineage>
        <taxon>Eukaryota</taxon>
        <taxon>Metazoa</taxon>
        <taxon>Ecdysozoa</taxon>
        <taxon>Arthropoda</taxon>
        <taxon>Crustacea</taxon>
        <taxon>Multicrustacea</taxon>
        <taxon>Malacostraca</taxon>
        <taxon>Eumalacostraca</taxon>
        <taxon>Eucarida</taxon>
        <taxon>Decapoda</taxon>
        <taxon>Dendrobranchiata</taxon>
        <taxon>Penaeoidea</taxon>
        <taxon>Penaeidae</taxon>
        <taxon>Penaeus</taxon>
    </lineage>
</organism>